<accession>A0ABW5S3M1</accession>
<dbReference type="Gene3D" id="1.20.1560.10">
    <property type="entry name" value="ABC transporter type 1, transmembrane domain"/>
    <property type="match status" value="1"/>
</dbReference>
<name>A0ABW5S3M1_9BACL</name>
<dbReference type="SMART" id="SM00382">
    <property type="entry name" value="AAA"/>
    <property type="match status" value="1"/>
</dbReference>
<dbReference type="SUPFAM" id="SSF52540">
    <property type="entry name" value="P-loop containing nucleoside triphosphate hydrolases"/>
    <property type="match status" value="1"/>
</dbReference>
<dbReference type="Pfam" id="PF00664">
    <property type="entry name" value="ABC_membrane"/>
    <property type="match status" value="1"/>
</dbReference>
<keyword evidence="6 7" id="KW-0472">Membrane</keyword>
<dbReference type="InterPro" id="IPR003593">
    <property type="entry name" value="AAA+_ATPase"/>
</dbReference>
<feature type="transmembrane region" description="Helical" evidence="7">
    <location>
        <begin position="295"/>
        <end position="314"/>
    </location>
</feature>
<evidence type="ECO:0000256" key="2">
    <source>
        <dbReference type="ARBA" id="ARBA00022692"/>
    </source>
</evidence>
<dbReference type="Pfam" id="PF00005">
    <property type="entry name" value="ABC_tran"/>
    <property type="match status" value="1"/>
</dbReference>
<keyword evidence="2 7" id="KW-0812">Transmembrane</keyword>
<dbReference type="EMBL" id="JBHUMQ010000019">
    <property type="protein sequence ID" value="MFD2693722.1"/>
    <property type="molecule type" value="Genomic_DNA"/>
</dbReference>
<feature type="transmembrane region" description="Helical" evidence="7">
    <location>
        <begin position="79"/>
        <end position="104"/>
    </location>
</feature>
<evidence type="ECO:0000256" key="3">
    <source>
        <dbReference type="ARBA" id="ARBA00022741"/>
    </source>
</evidence>
<gene>
    <name evidence="10" type="ORF">ACFSUE_08815</name>
</gene>
<evidence type="ECO:0000256" key="7">
    <source>
        <dbReference type="SAM" id="Phobius"/>
    </source>
</evidence>
<evidence type="ECO:0000259" key="8">
    <source>
        <dbReference type="PROSITE" id="PS50893"/>
    </source>
</evidence>
<dbReference type="PROSITE" id="PS50929">
    <property type="entry name" value="ABC_TM1F"/>
    <property type="match status" value="1"/>
</dbReference>
<keyword evidence="3" id="KW-0547">Nucleotide-binding</keyword>
<evidence type="ECO:0000259" key="9">
    <source>
        <dbReference type="PROSITE" id="PS50929"/>
    </source>
</evidence>
<dbReference type="RefSeq" id="WP_253064842.1">
    <property type="nucleotide sequence ID" value="NZ_JAMXWM010000032.1"/>
</dbReference>
<evidence type="ECO:0000313" key="11">
    <source>
        <dbReference type="Proteomes" id="UP001597399"/>
    </source>
</evidence>
<feature type="transmembrane region" description="Helical" evidence="7">
    <location>
        <begin position="39"/>
        <end position="59"/>
    </location>
</feature>
<dbReference type="PANTHER" id="PTHR24221:SF654">
    <property type="entry name" value="ATP-BINDING CASSETTE SUB-FAMILY B MEMBER 6"/>
    <property type="match status" value="1"/>
</dbReference>
<organism evidence="10 11">
    <name type="scientific">Sporolactobacillus shoreicorticis</name>
    <dbReference type="NCBI Taxonomy" id="1923877"/>
    <lineage>
        <taxon>Bacteria</taxon>
        <taxon>Bacillati</taxon>
        <taxon>Bacillota</taxon>
        <taxon>Bacilli</taxon>
        <taxon>Bacillales</taxon>
        <taxon>Sporolactobacillaceae</taxon>
        <taxon>Sporolactobacillus</taxon>
    </lineage>
</organism>
<keyword evidence="5 7" id="KW-1133">Transmembrane helix</keyword>
<feature type="transmembrane region" description="Helical" evidence="7">
    <location>
        <begin position="257"/>
        <end position="280"/>
    </location>
</feature>
<evidence type="ECO:0000256" key="4">
    <source>
        <dbReference type="ARBA" id="ARBA00022840"/>
    </source>
</evidence>
<dbReference type="InterPro" id="IPR027417">
    <property type="entry name" value="P-loop_NTPase"/>
</dbReference>
<feature type="transmembrane region" description="Helical" evidence="7">
    <location>
        <begin position="178"/>
        <end position="196"/>
    </location>
</feature>
<dbReference type="InterPro" id="IPR036640">
    <property type="entry name" value="ABC1_TM_sf"/>
</dbReference>
<comment type="subcellular location">
    <subcellularLocation>
        <location evidence="1">Cell membrane</location>
        <topology evidence="1">Multi-pass membrane protein</topology>
    </subcellularLocation>
</comment>
<keyword evidence="4 10" id="KW-0067">ATP-binding</keyword>
<feature type="domain" description="ABC transmembrane type-1" evidence="9">
    <location>
        <begin position="82"/>
        <end position="307"/>
    </location>
</feature>
<proteinExistence type="predicted"/>
<dbReference type="PROSITE" id="PS50893">
    <property type="entry name" value="ABC_TRANSPORTER_2"/>
    <property type="match status" value="1"/>
</dbReference>
<reference evidence="11" key="1">
    <citation type="journal article" date="2019" name="Int. J. Syst. Evol. Microbiol.">
        <title>The Global Catalogue of Microorganisms (GCM) 10K type strain sequencing project: providing services to taxonomists for standard genome sequencing and annotation.</title>
        <authorList>
            <consortium name="The Broad Institute Genomics Platform"/>
            <consortium name="The Broad Institute Genome Sequencing Center for Infectious Disease"/>
            <person name="Wu L."/>
            <person name="Ma J."/>
        </authorList>
    </citation>
    <scope>NUCLEOTIDE SEQUENCE [LARGE SCALE GENOMIC DNA]</scope>
    <source>
        <strain evidence="11">TISTR 2466</strain>
    </source>
</reference>
<dbReference type="InterPro" id="IPR003439">
    <property type="entry name" value="ABC_transporter-like_ATP-bd"/>
</dbReference>
<feature type="transmembrane region" description="Helical" evidence="7">
    <location>
        <begin position="146"/>
        <end position="166"/>
    </location>
</feature>
<keyword evidence="11" id="KW-1185">Reference proteome</keyword>
<dbReference type="CDD" id="cd07346">
    <property type="entry name" value="ABC_6TM_exporters"/>
    <property type="match status" value="1"/>
</dbReference>
<dbReference type="GO" id="GO:0005524">
    <property type="term" value="F:ATP binding"/>
    <property type="evidence" value="ECO:0007669"/>
    <property type="project" value="UniProtKB-KW"/>
</dbReference>
<evidence type="ECO:0000256" key="1">
    <source>
        <dbReference type="ARBA" id="ARBA00004651"/>
    </source>
</evidence>
<dbReference type="PANTHER" id="PTHR24221">
    <property type="entry name" value="ATP-BINDING CASSETTE SUB-FAMILY B"/>
    <property type="match status" value="1"/>
</dbReference>
<evidence type="ECO:0000256" key="5">
    <source>
        <dbReference type="ARBA" id="ARBA00022989"/>
    </source>
</evidence>
<dbReference type="InterPro" id="IPR011527">
    <property type="entry name" value="ABC1_TM_dom"/>
</dbReference>
<evidence type="ECO:0000256" key="6">
    <source>
        <dbReference type="ARBA" id="ARBA00023136"/>
    </source>
</evidence>
<protein>
    <submittedName>
        <fullName evidence="10">ABC transporter ATP-binding protein</fullName>
    </submittedName>
</protein>
<dbReference type="Proteomes" id="UP001597399">
    <property type="component" value="Unassembled WGS sequence"/>
</dbReference>
<comment type="caution">
    <text evidence="10">The sequence shown here is derived from an EMBL/GenBank/DDBJ whole genome shotgun (WGS) entry which is preliminary data.</text>
</comment>
<feature type="domain" description="ABC transporter" evidence="8">
    <location>
        <begin position="350"/>
        <end position="585"/>
    </location>
</feature>
<dbReference type="InterPro" id="IPR039421">
    <property type="entry name" value="Type_1_exporter"/>
</dbReference>
<sequence length="590" mass="65926">MGDRVQRPNSGLSRLYDGFLKSDKGIYRRFFGMIRKTKLPFVWLAVYIIIRIVLVKFYIDVTQYTAKMFSGDVNFASIIVPFVLYTLANAGLSAVSTFISWVCIARIDRNMKRMVWRKVISLPLSFFERNKPKELISRIVSDAEQISQLIIFVFLEVAIQIYSLWAVLTQISSYDGRLVWSLIALFPLFIVISVVLGKLNYGIADTVNTKNAEFTRNLSETVGHAEVVKAYGREEHEAKRSQRRIAELYRYSIRNSWIGQLSGPVFAITTAIEFIVIALVGRHFLSSGVISLQEWIAFFAFSANIVGVFSAGYWSSFKAAQGSVNRVSHIVAQTEERTDGIASDSLHGNIVFEDVSFFYGEHQVLSKFRASISASGITAIAGPSGSGKTTLLNLIDRLQTPDSGRITVGGIDVADYAVAGYREAVVYIPQNSVFFAGTLRQNFLYGVRRESVPEDELNDALRLAGAYDFVRALPGQLDYELGENGSGLSGGERQILVLARAILKKPRYLILDESFSQLDADRKTVVWESIRKIAARAAVIVVGHDRQTIAHANRLLLIEGGNLIDSGTPKELFARSERYRRLIGEEEEKS</sequence>
<evidence type="ECO:0000313" key="10">
    <source>
        <dbReference type="EMBL" id="MFD2693722.1"/>
    </source>
</evidence>
<dbReference type="Gene3D" id="3.40.50.300">
    <property type="entry name" value="P-loop containing nucleotide triphosphate hydrolases"/>
    <property type="match status" value="1"/>
</dbReference>
<dbReference type="SUPFAM" id="SSF90123">
    <property type="entry name" value="ABC transporter transmembrane region"/>
    <property type="match status" value="1"/>
</dbReference>